<protein>
    <recommendedName>
        <fullName evidence="3">non-specific serine/threonine protein kinase</fullName>
        <ecNumber evidence="3">2.7.11.1</ecNumber>
    </recommendedName>
</protein>
<evidence type="ECO:0000256" key="10">
    <source>
        <dbReference type="ARBA" id="ARBA00022737"/>
    </source>
</evidence>
<dbReference type="PANTHER" id="PTHR48005:SF70">
    <property type="entry name" value="MDIS1-INTERACTING RECEPTOR LIKE KINASE 2-LIKE"/>
    <property type="match status" value="1"/>
</dbReference>
<dbReference type="EMBL" id="ASHM01003858">
    <property type="protein sequence ID" value="PNY10490.1"/>
    <property type="molecule type" value="Genomic_DNA"/>
</dbReference>
<evidence type="ECO:0000256" key="2">
    <source>
        <dbReference type="ARBA" id="ARBA00009592"/>
    </source>
</evidence>
<dbReference type="InterPro" id="IPR008266">
    <property type="entry name" value="Tyr_kinase_AS"/>
</dbReference>
<reference evidence="22 23" key="1">
    <citation type="journal article" date="2014" name="Am. J. Bot.">
        <title>Genome assembly and annotation for red clover (Trifolium pratense; Fabaceae).</title>
        <authorList>
            <person name="Istvanek J."/>
            <person name="Jaros M."/>
            <person name="Krenek A."/>
            <person name="Repkova J."/>
        </authorList>
    </citation>
    <scope>NUCLEOTIDE SEQUENCE [LARGE SCALE GENOMIC DNA]</scope>
    <source>
        <strain evidence="23">cv. Tatra</strain>
        <tissue evidence="22">Young leaves</tissue>
    </source>
</reference>
<dbReference type="Pfam" id="PF00560">
    <property type="entry name" value="LRR_1"/>
    <property type="match status" value="4"/>
</dbReference>
<dbReference type="Gene3D" id="3.30.200.20">
    <property type="entry name" value="Phosphorylase Kinase, domain 1"/>
    <property type="match status" value="1"/>
</dbReference>
<organism evidence="22 23">
    <name type="scientific">Trifolium pratense</name>
    <name type="common">Red clover</name>
    <dbReference type="NCBI Taxonomy" id="57577"/>
    <lineage>
        <taxon>Eukaryota</taxon>
        <taxon>Viridiplantae</taxon>
        <taxon>Streptophyta</taxon>
        <taxon>Embryophyta</taxon>
        <taxon>Tracheophyta</taxon>
        <taxon>Spermatophyta</taxon>
        <taxon>Magnoliopsida</taxon>
        <taxon>eudicotyledons</taxon>
        <taxon>Gunneridae</taxon>
        <taxon>Pentapetalae</taxon>
        <taxon>rosids</taxon>
        <taxon>fabids</taxon>
        <taxon>Fabales</taxon>
        <taxon>Fabaceae</taxon>
        <taxon>Papilionoideae</taxon>
        <taxon>50 kb inversion clade</taxon>
        <taxon>NPAAA clade</taxon>
        <taxon>Hologalegina</taxon>
        <taxon>IRL clade</taxon>
        <taxon>Trifolieae</taxon>
        <taxon>Trifolium</taxon>
    </lineage>
</organism>
<dbReference type="AlphaFoldDB" id="A0A2K3P5D9"/>
<dbReference type="STRING" id="57577.A0A2K3P5D9"/>
<keyword evidence="15" id="KW-0472">Membrane</keyword>
<evidence type="ECO:0000256" key="8">
    <source>
        <dbReference type="ARBA" id="ARBA00022692"/>
    </source>
</evidence>
<evidence type="ECO:0000256" key="1">
    <source>
        <dbReference type="ARBA" id="ARBA00004479"/>
    </source>
</evidence>
<dbReference type="InterPro" id="IPR001611">
    <property type="entry name" value="Leu-rich_rpt"/>
</dbReference>
<keyword evidence="8" id="KW-0812">Transmembrane</keyword>
<comment type="catalytic activity">
    <reaction evidence="18">
        <text>L-threonyl-[protein] + ATP = O-phospho-L-threonyl-[protein] + ADP + H(+)</text>
        <dbReference type="Rhea" id="RHEA:46608"/>
        <dbReference type="Rhea" id="RHEA-COMP:11060"/>
        <dbReference type="Rhea" id="RHEA-COMP:11605"/>
        <dbReference type="ChEBI" id="CHEBI:15378"/>
        <dbReference type="ChEBI" id="CHEBI:30013"/>
        <dbReference type="ChEBI" id="CHEBI:30616"/>
        <dbReference type="ChEBI" id="CHEBI:61977"/>
        <dbReference type="ChEBI" id="CHEBI:456216"/>
        <dbReference type="EC" id="2.7.11.1"/>
    </reaction>
</comment>
<evidence type="ECO:0000313" key="23">
    <source>
        <dbReference type="Proteomes" id="UP000236291"/>
    </source>
</evidence>
<comment type="caution">
    <text evidence="22">The sequence shown here is derived from an EMBL/GenBank/DDBJ whole genome shotgun (WGS) entry which is preliminary data.</text>
</comment>
<keyword evidence="16 22" id="KW-0675">Receptor</keyword>
<dbReference type="FunFam" id="3.30.200.20:FF:000309">
    <property type="entry name" value="Leucine-rich repeat receptor protein kinase MSP1"/>
    <property type="match status" value="1"/>
</dbReference>
<reference evidence="22 23" key="2">
    <citation type="journal article" date="2017" name="Front. Plant Sci.">
        <title>Gene Classification and Mining of Molecular Markers Useful in Red Clover (Trifolium pratense) Breeding.</title>
        <authorList>
            <person name="Istvanek J."/>
            <person name="Dluhosova J."/>
            <person name="Dluhos P."/>
            <person name="Patkova L."/>
            <person name="Nedelnik J."/>
            <person name="Repkova J."/>
        </authorList>
    </citation>
    <scope>NUCLEOTIDE SEQUENCE [LARGE SCALE GENOMIC DNA]</scope>
    <source>
        <strain evidence="23">cv. Tatra</strain>
        <tissue evidence="22">Young leaves</tissue>
    </source>
</reference>
<evidence type="ECO:0000256" key="11">
    <source>
        <dbReference type="ARBA" id="ARBA00022741"/>
    </source>
</evidence>
<accession>A0A2K3P5D9</accession>
<evidence type="ECO:0000256" key="16">
    <source>
        <dbReference type="ARBA" id="ARBA00023170"/>
    </source>
</evidence>
<dbReference type="Pfam" id="PF00069">
    <property type="entry name" value="Pkinase"/>
    <property type="match status" value="1"/>
</dbReference>
<dbReference type="InterPro" id="IPR017441">
    <property type="entry name" value="Protein_kinase_ATP_BS"/>
</dbReference>
<sequence length="452" mass="50161">MQGLGNLNLAENSLSGSIPKQIGKLLKLVHLNLSNNKFMEGIPHEFNRLQSLEDLDLGGNLLSGQIPEEIGKLQKLNTLNLSHNNLSGNIPSNFKDMISLTNVSISYNQLEGPIPNNQVFSKAPFEALRNNKGLCGNSSSLVPCVARKLKKQAREEQEQKQIEDVFSIWSYDGKMVYENIIEATEDFDEKYLIGEGGSGLVYKANLASGQVVAVKKLHAEVESEMNNFTAFTNEVKALTQIKHRNIVKLYGFCSHPRHSFVVYEFLEGGSLDNVMRLDTQATTFDWKKRVNVVKGVTNALYHMHHGCSPPIVHRDISSKNVLLDLDCEAYISDFGTAKILNLDSHNSTTFAGTYGYAAPGKHPGDLISTLFSSSEAPKAYNLLLKDVLDQRLPLPENSVAKDVILIAKMGFACLSDNPHSRPTMKQVYNMFVMPKSPSMETFRIVTLGQLLN</sequence>
<keyword evidence="14" id="KW-1133">Transmembrane helix</keyword>
<comment type="catalytic activity">
    <reaction evidence="19">
        <text>L-seryl-[protein] + ATP = O-phospho-L-seryl-[protein] + ADP + H(+)</text>
        <dbReference type="Rhea" id="RHEA:17989"/>
        <dbReference type="Rhea" id="RHEA-COMP:9863"/>
        <dbReference type="Rhea" id="RHEA-COMP:11604"/>
        <dbReference type="ChEBI" id="CHEBI:15378"/>
        <dbReference type="ChEBI" id="CHEBI:29999"/>
        <dbReference type="ChEBI" id="CHEBI:30616"/>
        <dbReference type="ChEBI" id="CHEBI:83421"/>
        <dbReference type="ChEBI" id="CHEBI:456216"/>
        <dbReference type="EC" id="2.7.11.1"/>
    </reaction>
</comment>
<dbReference type="InterPro" id="IPR051420">
    <property type="entry name" value="Ser_Thr_Kinases_DiverseReg"/>
</dbReference>
<comment type="subcellular location">
    <subcellularLocation>
        <location evidence="1">Membrane</location>
        <topology evidence="1">Single-pass type I membrane protein</topology>
    </subcellularLocation>
</comment>
<keyword evidence="5" id="KW-0597">Phosphoprotein</keyword>
<evidence type="ECO:0000256" key="4">
    <source>
        <dbReference type="ARBA" id="ARBA00022527"/>
    </source>
</evidence>
<evidence type="ECO:0000256" key="17">
    <source>
        <dbReference type="ARBA" id="ARBA00023180"/>
    </source>
</evidence>
<evidence type="ECO:0000256" key="20">
    <source>
        <dbReference type="PROSITE-ProRule" id="PRU10141"/>
    </source>
</evidence>
<comment type="similarity">
    <text evidence="2">Belongs to the RLP family.</text>
</comment>
<dbReference type="InterPro" id="IPR011009">
    <property type="entry name" value="Kinase-like_dom_sf"/>
</dbReference>
<evidence type="ECO:0000256" key="3">
    <source>
        <dbReference type="ARBA" id="ARBA00012513"/>
    </source>
</evidence>
<keyword evidence="9" id="KW-0732">Signal</keyword>
<feature type="binding site" evidence="20">
    <location>
        <position position="216"/>
    </location>
    <ligand>
        <name>ATP</name>
        <dbReference type="ChEBI" id="CHEBI:30616"/>
    </ligand>
</feature>
<proteinExistence type="inferred from homology"/>
<evidence type="ECO:0000256" key="12">
    <source>
        <dbReference type="ARBA" id="ARBA00022777"/>
    </source>
</evidence>
<keyword evidence="11 20" id="KW-0547">Nucleotide-binding</keyword>
<evidence type="ECO:0000256" key="5">
    <source>
        <dbReference type="ARBA" id="ARBA00022553"/>
    </source>
</evidence>
<keyword evidence="7" id="KW-0808">Transferase</keyword>
<evidence type="ECO:0000256" key="19">
    <source>
        <dbReference type="ARBA" id="ARBA00048679"/>
    </source>
</evidence>
<dbReference type="PANTHER" id="PTHR48005">
    <property type="entry name" value="LEUCINE RICH REPEAT KINASE 2"/>
    <property type="match status" value="1"/>
</dbReference>
<dbReference type="FunFam" id="3.80.10.10:FF:000111">
    <property type="entry name" value="LRR receptor-like serine/threonine-protein kinase ERECTA"/>
    <property type="match status" value="1"/>
</dbReference>
<dbReference type="PROSITE" id="PS50011">
    <property type="entry name" value="PROTEIN_KINASE_DOM"/>
    <property type="match status" value="1"/>
</dbReference>
<dbReference type="GO" id="GO:0016020">
    <property type="term" value="C:membrane"/>
    <property type="evidence" value="ECO:0007669"/>
    <property type="project" value="UniProtKB-SubCell"/>
</dbReference>
<dbReference type="GO" id="GO:0004674">
    <property type="term" value="F:protein serine/threonine kinase activity"/>
    <property type="evidence" value="ECO:0007669"/>
    <property type="project" value="UniProtKB-KW"/>
</dbReference>
<feature type="domain" description="Protein kinase" evidence="21">
    <location>
        <begin position="187"/>
        <end position="452"/>
    </location>
</feature>
<name>A0A2K3P5D9_TRIPR</name>
<dbReference type="InterPro" id="IPR032675">
    <property type="entry name" value="LRR_dom_sf"/>
</dbReference>
<evidence type="ECO:0000256" key="9">
    <source>
        <dbReference type="ARBA" id="ARBA00022729"/>
    </source>
</evidence>
<dbReference type="EC" id="2.7.11.1" evidence="3"/>
<evidence type="ECO:0000259" key="21">
    <source>
        <dbReference type="PROSITE" id="PS50011"/>
    </source>
</evidence>
<keyword evidence="6" id="KW-0433">Leucine-rich repeat</keyword>
<keyword evidence="12 22" id="KW-0418">Kinase</keyword>
<evidence type="ECO:0000256" key="15">
    <source>
        <dbReference type="ARBA" id="ARBA00023136"/>
    </source>
</evidence>
<dbReference type="SUPFAM" id="SSF56112">
    <property type="entry name" value="Protein kinase-like (PK-like)"/>
    <property type="match status" value="1"/>
</dbReference>
<dbReference type="Gene3D" id="3.80.10.10">
    <property type="entry name" value="Ribonuclease Inhibitor"/>
    <property type="match status" value="1"/>
</dbReference>
<dbReference type="SUPFAM" id="SSF52058">
    <property type="entry name" value="L domain-like"/>
    <property type="match status" value="1"/>
</dbReference>
<keyword evidence="10" id="KW-0677">Repeat</keyword>
<keyword evidence="13 20" id="KW-0067">ATP-binding</keyword>
<dbReference type="PROSITE" id="PS00109">
    <property type="entry name" value="PROTEIN_KINASE_TYR"/>
    <property type="match status" value="1"/>
</dbReference>
<evidence type="ECO:0000313" key="22">
    <source>
        <dbReference type="EMBL" id="PNY10490.1"/>
    </source>
</evidence>
<dbReference type="GO" id="GO:0005524">
    <property type="term" value="F:ATP binding"/>
    <property type="evidence" value="ECO:0007669"/>
    <property type="project" value="UniProtKB-UniRule"/>
</dbReference>
<evidence type="ECO:0000256" key="13">
    <source>
        <dbReference type="ARBA" id="ARBA00022840"/>
    </source>
</evidence>
<dbReference type="InterPro" id="IPR000719">
    <property type="entry name" value="Prot_kinase_dom"/>
</dbReference>
<evidence type="ECO:0000256" key="6">
    <source>
        <dbReference type="ARBA" id="ARBA00022614"/>
    </source>
</evidence>
<gene>
    <name evidence="22" type="ORF">L195_g007069</name>
</gene>
<evidence type="ECO:0000256" key="18">
    <source>
        <dbReference type="ARBA" id="ARBA00047899"/>
    </source>
</evidence>
<evidence type="ECO:0000256" key="7">
    <source>
        <dbReference type="ARBA" id="ARBA00022679"/>
    </source>
</evidence>
<dbReference type="Proteomes" id="UP000236291">
    <property type="component" value="Unassembled WGS sequence"/>
</dbReference>
<keyword evidence="17" id="KW-0325">Glycoprotein</keyword>
<dbReference type="Gene3D" id="1.10.510.10">
    <property type="entry name" value="Transferase(Phosphotransferase) domain 1"/>
    <property type="match status" value="1"/>
</dbReference>
<keyword evidence="4" id="KW-0723">Serine/threonine-protein kinase</keyword>
<dbReference type="PROSITE" id="PS00107">
    <property type="entry name" value="PROTEIN_KINASE_ATP"/>
    <property type="match status" value="1"/>
</dbReference>
<evidence type="ECO:0000256" key="14">
    <source>
        <dbReference type="ARBA" id="ARBA00022989"/>
    </source>
</evidence>